<evidence type="ECO:0000313" key="7">
    <source>
        <dbReference type="EMBL" id="GGK37693.1"/>
    </source>
</evidence>
<keyword evidence="8" id="KW-1185">Reference proteome</keyword>
<feature type="domain" description="HTH lacI-type" evidence="6">
    <location>
        <begin position="6"/>
        <end position="60"/>
    </location>
</feature>
<protein>
    <submittedName>
        <fullName evidence="7">LacI family transcriptional regulator</fullName>
    </submittedName>
</protein>
<dbReference type="Proteomes" id="UP000600449">
    <property type="component" value="Unassembled WGS sequence"/>
</dbReference>
<dbReference type="SUPFAM" id="SSF47413">
    <property type="entry name" value="lambda repressor-like DNA-binding domains"/>
    <property type="match status" value="1"/>
</dbReference>
<reference evidence="7 8" key="1">
    <citation type="journal article" date="2014" name="Int. J. Syst. Evol. Microbiol.">
        <title>Complete genome sequence of Corynebacterium casei LMG S-19264T (=DSM 44701T), isolated from a smear-ripened cheese.</title>
        <authorList>
            <consortium name="US DOE Joint Genome Institute (JGI-PGF)"/>
            <person name="Walter F."/>
            <person name="Albersmeier A."/>
            <person name="Kalinowski J."/>
            <person name="Ruckert C."/>
        </authorList>
    </citation>
    <scope>NUCLEOTIDE SEQUENCE [LARGE SCALE GENOMIC DNA]</scope>
    <source>
        <strain evidence="7 8">CGMCC 1.9161</strain>
    </source>
</reference>
<keyword evidence="1" id="KW-0678">Repressor</keyword>
<keyword evidence="3" id="KW-0238">DNA-binding</keyword>
<accession>A0A917Q9G7</accession>
<dbReference type="Gene3D" id="1.10.260.40">
    <property type="entry name" value="lambda repressor-like DNA-binding domains"/>
    <property type="match status" value="1"/>
</dbReference>
<dbReference type="AlphaFoldDB" id="A0A917Q9G7"/>
<evidence type="ECO:0000256" key="3">
    <source>
        <dbReference type="ARBA" id="ARBA00023125"/>
    </source>
</evidence>
<dbReference type="PANTHER" id="PTHR30146:SF95">
    <property type="entry name" value="RIBOSE OPERON REPRESSOR"/>
    <property type="match status" value="1"/>
</dbReference>
<evidence type="ECO:0000256" key="4">
    <source>
        <dbReference type="ARBA" id="ARBA00023163"/>
    </source>
</evidence>
<keyword evidence="4" id="KW-0804">Transcription</keyword>
<dbReference type="InterPro" id="IPR010982">
    <property type="entry name" value="Lambda_DNA-bd_dom_sf"/>
</dbReference>
<dbReference type="Pfam" id="PF00356">
    <property type="entry name" value="LacI"/>
    <property type="match status" value="1"/>
</dbReference>
<dbReference type="EMBL" id="BMMF01000007">
    <property type="protein sequence ID" value="GGK37693.1"/>
    <property type="molecule type" value="Genomic_DNA"/>
</dbReference>
<dbReference type="Pfam" id="PF13377">
    <property type="entry name" value="Peripla_BP_3"/>
    <property type="match status" value="1"/>
</dbReference>
<evidence type="ECO:0000256" key="1">
    <source>
        <dbReference type="ARBA" id="ARBA00022491"/>
    </source>
</evidence>
<comment type="caution">
    <text evidence="7">The sequence shown here is derived from an EMBL/GenBank/DDBJ whole genome shotgun (WGS) entry which is preliminary data.</text>
</comment>
<evidence type="ECO:0000256" key="2">
    <source>
        <dbReference type="ARBA" id="ARBA00023015"/>
    </source>
</evidence>
<dbReference type="GO" id="GO:0003700">
    <property type="term" value="F:DNA-binding transcription factor activity"/>
    <property type="evidence" value="ECO:0007669"/>
    <property type="project" value="TreeGrafter"/>
</dbReference>
<dbReference type="SUPFAM" id="SSF53822">
    <property type="entry name" value="Periplasmic binding protein-like I"/>
    <property type="match status" value="1"/>
</dbReference>
<dbReference type="CDD" id="cd01392">
    <property type="entry name" value="HTH_LacI"/>
    <property type="match status" value="1"/>
</dbReference>
<dbReference type="PROSITE" id="PS50932">
    <property type="entry name" value="HTH_LACI_2"/>
    <property type="match status" value="1"/>
</dbReference>
<dbReference type="GO" id="GO:0000976">
    <property type="term" value="F:transcription cis-regulatory region binding"/>
    <property type="evidence" value="ECO:0007669"/>
    <property type="project" value="TreeGrafter"/>
</dbReference>
<dbReference type="CDD" id="cd06278">
    <property type="entry name" value="PBP1_LacI-like"/>
    <property type="match status" value="1"/>
</dbReference>
<proteinExistence type="predicted"/>
<feature type="region of interest" description="Disordered" evidence="5">
    <location>
        <begin position="1"/>
        <end position="22"/>
    </location>
</feature>
<name>A0A917Q9G7_9HYPH</name>
<feature type="region of interest" description="Disordered" evidence="5">
    <location>
        <begin position="328"/>
        <end position="347"/>
    </location>
</feature>
<sequence length="347" mass="37252">MTKPQPNSMDVARRAGVSQSAVSRTFTPGASVSESTRAKVLAAAEELGYRPNVLARSLITGRSHIVALVVAYLDNQFYPVALEKFSKAFQALGYHVLVFMASNADEDVENVLEGLLDYQVDGVIMASVSISNRLAERCESAGVPVVLFNRRQDDERLSAVTSDNVAGGARVADHLVACGHRRIAHVSGWSGSSTGRDRRNGFVDRLAAHGIEPVAILDGMYDRDVAAAATRTLFSGEAASRPDAIFVGSDHMAFAVMDTLRFELGLRIPDDVAVVGYDDVPMAGWPAYDLTTVHQPADGMVDATVETLMARIADKTIAPRILRIDGPLVVRGSTRPHPDPTGGHSRD</sequence>
<dbReference type="RefSeq" id="WP_188913621.1">
    <property type="nucleotide sequence ID" value="NZ_BMMF01000007.1"/>
</dbReference>
<evidence type="ECO:0000256" key="5">
    <source>
        <dbReference type="SAM" id="MobiDB-lite"/>
    </source>
</evidence>
<dbReference type="Gene3D" id="3.40.50.2300">
    <property type="match status" value="2"/>
</dbReference>
<dbReference type="InterPro" id="IPR046335">
    <property type="entry name" value="LacI/GalR-like_sensor"/>
</dbReference>
<dbReference type="InterPro" id="IPR000843">
    <property type="entry name" value="HTH_LacI"/>
</dbReference>
<evidence type="ECO:0000259" key="6">
    <source>
        <dbReference type="PROSITE" id="PS50932"/>
    </source>
</evidence>
<evidence type="ECO:0000313" key="8">
    <source>
        <dbReference type="Proteomes" id="UP000600449"/>
    </source>
</evidence>
<organism evidence="7 8">
    <name type="scientific">Salinarimonas ramus</name>
    <dbReference type="NCBI Taxonomy" id="690164"/>
    <lineage>
        <taxon>Bacteria</taxon>
        <taxon>Pseudomonadati</taxon>
        <taxon>Pseudomonadota</taxon>
        <taxon>Alphaproteobacteria</taxon>
        <taxon>Hyphomicrobiales</taxon>
        <taxon>Salinarimonadaceae</taxon>
        <taxon>Salinarimonas</taxon>
    </lineage>
</organism>
<dbReference type="PANTHER" id="PTHR30146">
    <property type="entry name" value="LACI-RELATED TRANSCRIPTIONAL REPRESSOR"/>
    <property type="match status" value="1"/>
</dbReference>
<keyword evidence="2" id="KW-0805">Transcription regulation</keyword>
<dbReference type="SMART" id="SM00354">
    <property type="entry name" value="HTH_LACI"/>
    <property type="match status" value="1"/>
</dbReference>
<dbReference type="InterPro" id="IPR028082">
    <property type="entry name" value="Peripla_BP_I"/>
</dbReference>
<gene>
    <name evidence="7" type="ORF">GCM10011322_25890</name>
</gene>